<dbReference type="AlphaFoldDB" id="A0A067Q462"/>
<evidence type="ECO:0000256" key="9">
    <source>
        <dbReference type="ARBA" id="ARBA00023136"/>
    </source>
</evidence>
<accession>A0A067Q462</accession>
<dbReference type="SUPFAM" id="SSF81343">
    <property type="entry name" value="Fumarate reductase respiratory complex transmembrane subunits"/>
    <property type="match status" value="1"/>
</dbReference>
<keyword evidence="7" id="KW-1133">Transmembrane helix</keyword>
<comment type="similarity">
    <text evidence="2 12">Belongs to the CybS family.</text>
</comment>
<dbReference type="GO" id="GO:0046872">
    <property type="term" value="F:metal ion binding"/>
    <property type="evidence" value="ECO:0007669"/>
    <property type="project" value="UniProtKB-KW"/>
</dbReference>
<dbReference type="CDD" id="cd03496">
    <property type="entry name" value="SQR_TypeC_CybS"/>
    <property type="match status" value="1"/>
</dbReference>
<keyword evidence="8 12" id="KW-0496">Mitochondrion</keyword>
<dbReference type="HOGENOM" id="CLU_096618_0_2_1"/>
<dbReference type="PANTHER" id="PTHR13337">
    <property type="entry name" value="SUCCINATE DEHYDROGENASE"/>
    <property type="match status" value="1"/>
</dbReference>
<dbReference type="GO" id="GO:0006099">
    <property type="term" value="P:tricarboxylic acid cycle"/>
    <property type="evidence" value="ECO:0007669"/>
    <property type="project" value="TreeGrafter"/>
</dbReference>
<evidence type="ECO:0000256" key="6">
    <source>
        <dbReference type="ARBA" id="ARBA00022946"/>
    </source>
</evidence>
<dbReference type="Pfam" id="PF05328">
    <property type="entry name" value="CybS"/>
    <property type="match status" value="1"/>
</dbReference>
<dbReference type="OrthoDB" id="18577at2759"/>
<protein>
    <recommendedName>
        <fullName evidence="12">Succinate dehydrogenase [ubiquinone] cytochrome b small subunit</fullName>
    </recommendedName>
</protein>
<evidence type="ECO:0000256" key="2">
    <source>
        <dbReference type="ARBA" id="ARBA00007294"/>
    </source>
</evidence>
<name>A0A067Q462_9AGAM</name>
<organism evidence="13 14">
    <name type="scientific">Jaapia argillacea MUCL 33604</name>
    <dbReference type="NCBI Taxonomy" id="933084"/>
    <lineage>
        <taxon>Eukaryota</taxon>
        <taxon>Fungi</taxon>
        <taxon>Dikarya</taxon>
        <taxon>Basidiomycota</taxon>
        <taxon>Agaricomycotina</taxon>
        <taxon>Agaricomycetes</taxon>
        <taxon>Agaricomycetidae</taxon>
        <taxon>Jaapiales</taxon>
        <taxon>Jaapiaceae</taxon>
        <taxon>Jaapia</taxon>
    </lineage>
</organism>
<dbReference type="GO" id="GO:0048039">
    <property type="term" value="F:ubiquinone binding"/>
    <property type="evidence" value="ECO:0007669"/>
    <property type="project" value="TreeGrafter"/>
</dbReference>
<keyword evidence="9 12" id="KW-0472">Membrane</keyword>
<keyword evidence="11" id="KW-0479">Metal-binding</keyword>
<keyword evidence="4" id="KW-0812">Transmembrane</keyword>
<feature type="binding site" description="axial binding residue" evidence="11">
    <location>
        <position position="108"/>
    </location>
    <ligand>
        <name>heme b</name>
        <dbReference type="ChEBI" id="CHEBI:60344"/>
        <note>ligand shared with SDHC</note>
    </ligand>
    <ligandPart>
        <name>Fe</name>
        <dbReference type="ChEBI" id="CHEBI:18248"/>
    </ligandPart>
</feature>
<dbReference type="GO" id="GO:0020037">
    <property type="term" value="F:heme binding"/>
    <property type="evidence" value="ECO:0007669"/>
    <property type="project" value="TreeGrafter"/>
</dbReference>
<keyword evidence="6 12" id="KW-0809">Transit peptide</keyword>
<evidence type="ECO:0000313" key="14">
    <source>
        <dbReference type="Proteomes" id="UP000027265"/>
    </source>
</evidence>
<evidence type="ECO:0000256" key="11">
    <source>
        <dbReference type="PIRSR" id="PIRSR607992-2"/>
    </source>
</evidence>
<reference evidence="14" key="1">
    <citation type="journal article" date="2014" name="Proc. Natl. Acad. Sci. U.S.A.">
        <title>Extensive sampling of basidiomycete genomes demonstrates inadequacy of the white-rot/brown-rot paradigm for wood decay fungi.</title>
        <authorList>
            <person name="Riley R."/>
            <person name="Salamov A.A."/>
            <person name="Brown D.W."/>
            <person name="Nagy L.G."/>
            <person name="Floudas D."/>
            <person name="Held B.W."/>
            <person name="Levasseur A."/>
            <person name="Lombard V."/>
            <person name="Morin E."/>
            <person name="Otillar R."/>
            <person name="Lindquist E.A."/>
            <person name="Sun H."/>
            <person name="LaButti K.M."/>
            <person name="Schmutz J."/>
            <person name="Jabbour D."/>
            <person name="Luo H."/>
            <person name="Baker S.E."/>
            <person name="Pisabarro A.G."/>
            <person name="Walton J.D."/>
            <person name="Blanchette R.A."/>
            <person name="Henrissat B."/>
            <person name="Martin F."/>
            <person name="Cullen D."/>
            <person name="Hibbett D.S."/>
            <person name="Grigoriev I.V."/>
        </authorList>
    </citation>
    <scope>NUCLEOTIDE SEQUENCE [LARGE SCALE GENOMIC DNA]</scope>
    <source>
        <strain evidence="14">MUCL 33604</strain>
    </source>
</reference>
<gene>
    <name evidence="13" type="ORF">JAAARDRAFT_35097</name>
</gene>
<keyword evidence="3" id="KW-0813">Transport</keyword>
<dbReference type="InParanoid" id="A0A067Q462"/>
<dbReference type="PANTHER" id="PTHR13337:SF2">
    <property type="entry name" value="SUCCINATE DEHYDROGENASE [UBIQUINONE] CYTOCHROME B SMALL SUBUNIT, MITOCHONDRIAL"/>
    <property type="match status" value="1"/>
</dbReference>
<dbReference type="InterPro" id="IPR034804">
    <property type="entry name" value="SQR/QFR_C/D"/>
</dbReference>
<dbReference type="STRING" id="933084.A0A067Q462"/>
<evidence type="ECO:0000256" key="10">
    <source>
        <dbReference type="PIRSR" id="PIRSR607992-1"/>
    </source>
</evidence>
<dbReference type="FunFam" id="1.20.1300.10:FF:000007">
    <property type="entry name" value="Succinate dehydrogenase [ubiquinone] cytochrome b small subunit"/>
    <property type="match status" value="1"/>
</dbReference>
<evidence type="ECO:0000256" key="1">
    <source>
        <dbReference type="ARBA" id="ARBA00004448"/>
    </source>
</evidence>
<dbReference type="GO" id="GO:0098796">
    <property type="term" value="C:membrane protein complex"/>
    <property type="evidence" value="ECO:0007669"/>
    <property type="project" value="UniProtKB-ARBA"/>
</dbReference>
<dbReference type="Proteomes" id="UP000027265">
    <property type="component" value="Unassembled WGS sequence"/>
</dbReference>
<dbReference type="Gene3D" id="1.20.1300.10">
    <property type="entry name" value="Fumarate reductase/succinate dehydrogenase, transmembrane subunit"/>
    <property type="match status" value="1"/>
</dbReference>
<evidence type="ECO:0000256" key="4">
    <source>
        <dbReference type="ARBA" id="ARBA00022692"/>
    </source>
</evidence>
<sequence length="168" mass="18069">MSTSLLLRSSFPRHISAAVSRRAALPAVIQARNVSTSTEYVPGGPIIRGTVNDPTTFPTPSKSHGSYHWAFERLLSAGLIPLTGAAFAVSPTAYPLIDGLLAVSLVVHSHIGFDSVLVDYLHKRKFPIIGPVASWSLKFATIGTLVGLYQFNTQDIGLTELIVKVWTA</sequence>
<evidence type="ECO:0000256" key="7">
    <source>
        <dbReference type="ARBA" id="ARBA00022989"/>
    </source>
</evidence>
<keyword evidence="11" id="KW-0408">Iron</keyword>
<dbReference type="FunCoup" id="A0A067Q462">
    <property type="interactions" value="173"/>
</dbReference>
<dbReference type="GO" id="GO:0005743">
    <property type="term" value="C:mitochondrial inner membrane"/>
    <property type="evidence" value="ECO:0007669"/>
    <property type="project" value="UniProtKB-SubCell"/>
</dbReference>
<keyword evidence="5 12" id="KW-0999">Mitochondrion inner membrane</keyword>
<evidence type="ECO:0000256" key="5">
    <source>
        <dbReference type="ARBA" id="ARBA00022792"/>
    </source>
</evidence>
<evidence type="ECO:0000256" key="8">
    <source>
        <dbReference type="ARBA" id="ARBA00023128"/>
    </source>
</evidence>
<dbReference type="InterPro" id="IPR007992">
    <property type="entry name" value="CybS"/>
</dbReference>
<evidence type="ECO:0000313" key="13">
    <source>
        <dbReference type="EMBL" id="KDQ58287.1"/>
    </source>
</evidence>
<evidence type="ECO:0000256" key="12">
    <source>
        <dbReference type="RuleBase" id="RU364031"/>
    </source>
</evidence>
<comment type="subcellular location">
    <subcellularLocation>
        <location evidence="1 12">Mitochondrion inner membrane</location>
        <topology evidence="1 12">Multi-pass membrane protein</topology>
    </subcellularLocation>
</comment>
<keyword evidence="14" id="KW-1185">Reference proteome</keyword>
<dbReference type="GO" id="GO:0006121">
    <property type="term" value="P:mitochondrial electron transport, succinate to ubiquinone"/>
    <property type="evidence" value="ECO:0007669"/>
    <property type="project" value="TreeGrafter"/>
</dbReference>
<feature type="binding site" evidence="10">
    <location>
        <position position="120"/>
    </location>
    <ligand>
        <name>a ubiquinone</name>
        <dbReference type="ChEBI" id="CHEBI:16389"/>
        <note>ligand shared with IP/SDHB</note>
    </ligand>
</feature>
<dbReference type="EMBL" id="KL197718">
    <property type="protein sequence ID" value="KDQ58287.1"/>
    <property type="molecule type" value="Genomic_DNA"/>
</dbReference>
<evidence type="ECO:0000256" key="3">
    <source>
        <dbReference type="ARBA" id="ARBA00022448"/>
    </source>
</evidence>
<proteinExistence type="inferred from homology"/>